<organism evidence="1">
    <name type="scientific">Arundo donax</name>
    <name type="common">Giant reed</name>
    <name type="synonym">Donax arundinaceus</name>
    <dbReference type="NCBI Taxonomy" id="35708"/>
    <lineage>
        <taxon>Eukaryota</taxon>
        <taxon>Viridiplantae</taxon>
        <taxon>Streptophyta</taxon>
        <taxon>Embryophyta</taxon>
        <taxon>Tracheophyta</taxon>
        <taxon>Spermatophyta</taxon>
        <taxon>Magnoliopsida</taxon>
        <taxon>Liliopsida</taxon>
        <taxon>Poales</taxon>
        <taxon>Poaceae</taxon>
        <taxon>PACMAD clade</taxon>
        <taxon>Arundinoideae</taxon>
        <taxon>Arundineae</taxon>
        <taxon>Arundo</taxon>
    </lineage>
</organism>
<reference evidence="1" key="1">
    <citation type="submission" date="2014-09" db="EMBL/GenBank/DDBJ databases">
        <authorList>
            <person name="Magalhaes I.L.F."/>
            <person name="Oliveira U."/>
            <person name="Santos F.R."/>
            <person name="Vidigal T.H.D.A."/>
            <person name="Brescovit A.D."/>
            <person name="Santos A.J."/>
        </authorList>
    </citation>
    <scope>NUCLEOTIDE SEQUENCE</scope>
    <source>
        <tissue evidence="1">Shoot tissue taken approximately 20 cm above the soil surface</tissue>
    </source>
</reference>
<name>A0A0A9CCR4_ARUDO</name>
<reference evidence="1" key="2">
    <citation type="journal article" date="2015" name="Data Brief">
        <title>Shoot transcriptome of the giant reed, Arundo donax.</title>
        <authorList>
            <person name="Barrero R.A."/>
            <person name="Guerrero F.D."/>
            <person name="Moolhuijzen P."/>
            <person name="Goolsby J.A."/>
            <person name="Tidwell J."/>
            <person name="Bellgard S.E."/>
            <person name="Bellgard M.I."/>
        </authorList>
    </citation>
    <scope>NUCLEOTIDE SEQUENCE</scope>
    <source>
        <tissue evidence="1">Shoot tissue taken approximately 20 cm above the soil surface</tissue>
    </source>
</reference>
<evidence type="ECO:0000313" key="1">
    <source>
        <dbReference type="EMBL" id="JAD71165.1"/>
    </source>
</evidence>
<dbReference type="AlphaFoldDB" id="A0A0A9CCR4"/>
<proteinExistence type="predicted"/>
<sequence length="61" mass="6760">MQIIRLDKIRSIATVLYSVLSPAEDLNPYKAQGCRHGGTELQAHMTGCLTGSPIYPCHFQQ</sequence>
<accession>A0A0A9CCR4</accession>
<dbReference type="EMBL" id="GBRH01226730">
    <property type="protein sequence ID" value="JAD71165.1"/>
    <property type="molecule type" value="Transcribed_RNA"/>
</dbReference>
<protein>
    <submittedName>
        <fullName evidence="1">Uncharacterized protein</fullName>
    </submittedName>
</protein>